<protein>
    <submittedName>
        <fullName evidence="3">Helix-turn-helix transcriptional regulator</fullName>
    </submittedName>
</protein>
<dbReference type="PROSITE" id="PS50943">
    <property type="entry name" value="HTH_CROC1"/>
    <property type="match status" value="1"/>
</dbReference>
<dbReference type="RefSeq" id="WP_413778839.1">
    <property type="nucleotide sequence ID" value="NZ_JAUOZS010000001.1"/>
</dbReference>
<evidence type="ECO:0000313" key="4">
    <source>
        <dbReference type="Proteomes" id="UP001254848"/>
    </source>
</evidence>
<proteinExistence type="predicted"/>
<dbReference type="Proteomes" id="UP001254848">
    <property type="component" value="Unassembled WGS sequence"/>
</dbReference>
<evidence type="ECO:0000259" key="2">
    <source>
        <dbReference type="PROSITE" id="PS50943"/>
    </source>
</evidence>
<dbReference type="InterPro" id="IPR010982">
    <property type="entry name" value="Lambda_DNA-bd_dom_sf"/>
</dbReference>
<keyword evidence="1" id="KW-0238">DNA-binding</keyword>
<dbReference type="CDD" id="cd00093">
    <property type="entry name" value="HTH_XRE"/>
    <property type="match status" value="1"/>
</dbReference>
<accession>A0ABU3NTZ0</accession>
<dbReference type="PANTHER" id="PTHR46797">
    <property type="entry name" value="HTH-TYPE TRANSCRIPTIONAL REGULATOR"/>
    <property type="match status" value="1"/>
</dbReference>
<dbReference type="SMART" id="SM00530">
    <property type="entry name" value="HTH_XRE"/>
    <property type="match status" value="1"/>
</dbReference>
<name>A0ABU3NTZ0_9FIRM</name>
<keyword evidence="4" id="KW-1185">Reference proteome</keyword>
<dbReference type="SUPFAM" id="SSF47413">
    <property type="entry name" value="lambda repressor-like DNA-binding domains"/>
    <property type="match status" value="1"/>
</dbReference>
<dbReference type="InterPro" id="IPR001387">
    <property type="entry name" value="Cro/C1-type_HTH"/>
</dbReference>
<sequence length="74" mass="7987">MTLEELRVARNMSQQQLAKATGLTQGYISALERGAKKNPGQVVVKKLAIALDVSTDVILGLFPDTFVNGVKESK</sequence>
<gene>
    <name evidence="3" type="ORF">Q4T40_03425</name>
</gene>
<evidence type="ECO:0000313" key="3">
    <source>
        <dbReference type="EMBL" id="MDT8900289.1"/>
    </source>
</evidence>
<evidence type="ECO:0000256" key="1">
    <source>
        <dbReference type="ARBA" id="ARBA00023125"/>
    </source>
</evidence>
<dbReference type="PANTHER" id="PTHR46797:SF1">
    <property type="entry name" value="METHYLPHOSPHONATE SYNTHASE"/>
    <property type="match status" value="1"/>
</dbReference>
<feature type="domain" description="HTH cro/C1-type" evidence="2">
    <location>
        <begin position="3"/>
        <end position="58"/>
    </location>
</feature>
<dbReference type="EMBL" id="JAUOZS010000001">
    <property type="protein sequence ID" value="MDT8900289.1"/>
    <property type="molecule type" value="Genomic_DNA"/>
</dbReference>
<organism evidence="3 4">
    <name type="scientific">Anaeroselena agilis</name>
    <dbReference type="NCBI Taxonomy" id="3063788"/>
    <lineage>
        <taxon>Bacteria</taxon>
        <taxon>Bacillati</taxon>
        <taxon>Bacillota</taxon>
        <taxon>Negativicutes</taxon>
        <taxon>Acetonemataceae</taxon>
        <taxon>Anaeroselena</taxon>
    </lineage>
</organism>
<dbReference type="Pfam" id="PF01381">
    <property type="entry name" value="HTH_3"/>
    <property type="match status" value="1"/>
</dbReference>
<comment type="caution">
    <text evidence="3">The sequence shown here is derived from an EMBL/GenBank/DDBJ whole genome shotgun (WGS) entry which is preliminary data.</text>
</comment>
<reference evidence="3 4" key="1">
    <citation type="submission" date="2023-07" db="EMBL/GenBank/DDBJ databases">
        <title>The novel representative of Negativicutes class, Anaeroselena agilis gen. nov. sp. nov.</title>
        <authorList>
            <person name="Prokofeva M.I."/>
            <person name="Elcheninov A.G."/>
            <person name="Klyukina A."/>
            <person name="Kublanov I.V."/>
            <person name="Frolov E.N."/>
            <person name="Podosokorskaya O.A."/>
        </authorList>
    </citation>
    <scope>NUCLEOTIDE SEQUENCE [LARGE SCALE GENOMIC DNA]</scope>
    <source>
        <strain evidence="3 4">4137-cl</strain>
    </source>
</reference>
<dbReference type="Gene3D" id="1.10.260.40">
    <property type="entry name" value="lambda repressor-like DNA-binding domains"/>
    <property type="match status" value="1"/>
</dbReference>
<dbReference type="InterPro" id="IPR050807">
    <property type="entry name" value="TransReg_Diox_bact_type"/>
</dbReference>